<evidence type="ECO:0000313" key="2">
    <source>
        <dbReference type="Proteomes" id="UP000002668"/>
    </source>
</evidence>
<evidence type="ECO:0000313" key="1">
    <source>
        <dbReference type="EMBL" id="CBX96460.1"/>
    </source>
</evidence>
<dbReference type="AlphaFoldDB" id="E4ZZ25"/>
<organism evidence="2">
    <name type="scientific">Leptosphaeria maculans (strain JN3 / isolate v23.1.3 / race Av1-4-5-6-7-8)</name>
    <name type="common">Blackleg fungus</name>
    <name type="synonym">Phoma lingam</name>
    <dbReference type="NCBI Taxonomy" id="985895"/>
    <lineage>
        <taxon>Eukaryota</taxon>
        <taxon>Fungi</taxon>
        <taxon>Dikarya</taxon>
        <taxon>Ascomycota</taxon>
        <taxon>Pezizomycotina</taxon>
        <taxon>Dothideomycetes</taxon>
        <taxon>Pleosporomycetidae</taxon>
        <taxon>Pleosporales</taxon>
        <taxon>Pleosporineae</taxon>
        <taxon>Leptosphaeriaceae</taxon>
        <taxon>Plenodomus</taxon>
        <taxon>Plenodomus lingam/Leptosphaeria maculans species complex</taxon>
    </lineage>
</organism>
<dbReference type="EMBL" id="FP929129">
    <property type="protein sequence ID" value="CBX96460.1"/>
    <property type="molecule type" value="Genomic_DNA"/>
</dbReference>
<proteinExistence type="predicted"/>
<sequence length="78" mass="8383">MASCHHSSTDIAYNGTYTDPTLRIVQDRTSSLPRVSLLPLCLVPAWIAGPSAFASFRQAVHTDAKEKHTKNNGSKASG</sequence>
<reference evidence="2" key="1">
    <citation type="journal article" date="2011" name="Nat. Commun.">
        <title>Effector diversification within compartments of the Leptosphaeria maculans genome affected by Repeat-Induced Point mutations.</title>
        <authorList>
            <person name="Rouxel T."/>
            <person name="Grandaubert J."/>
            <person name="Hane J.K."/>
            <person name="Hoede C."/>
            <person name="van de Wouw A.P."/>
            <person name="Couloux A."/>
            <person name="Dominguez V."/>
            <person name="Anthouard V."/>
            <person name="Bally P."/>
            <person name="Bourras S."/>
            <person name="Cozijnsen A.J."/>
            <person name="Ciuffetti L.M."/>
            <person name="Degrave A."/>
            <person name="Dilmaghani A."/>
            <person name="Duret L."/>
            <person name="Fudal I."/>
            <person name="Goodwin S.B."/>
            <person name="Gout L."/>
            <person name="Glaser N."/>
            <person name="Linglin J."/>
            <person name="Kema G.H.J."/>
            <person name="Lapalu N."/>
            <person name="Lawrence C.B."/>
            <person name="May K."/>
            <person name="Meyer M."/>
            <person name="Ollivier B."/>
            <person name="Poulain J."/>
            <person name="Schoch C.L."/>
            <person name="Simon A."/>
            <person name="Spatafora J.W."/>
            <person name="Stachowiak A."/>
            <person name="Turgeon B.G."/>
            <person name="Tyler B.M."/>
            <person name="Vincent D."/>
            <person name="Weissenbach J."/>
            <person name="Amselem J."/>
            <person name="Quesneville H."/>
            <person name="Oliver R.P."/>
            <person name="Wincker P."/>
            <person name="Balesdent M.-H."/>
            <person name="Howlett B.J."/>
        </authorList>
    </citation>
    <scope>NUCLEOTIDE SEQUENCE [LARGE SCALE GENOMIC DNA]</scope>
    <source>
        <strain evidence="2">JN3 / isolate v23.1.3 / race Av1-4-5-6-7-8</strain>
    </source>
</reference>
<dbReference type="Proteomes" id="UP000002668">
    <property type="component" value="Genome"/>
</dbReference>
<dbReference type="HOGENOM" id="CLU_2622462_0_0_1"/>
<keyword evidence="2" id="KW-1185">Reference proteome</keyword>
<name>E4ZZ25_LEPMJ</name>
<protein>
    <submittedName>
        <fullName evidence="1">Predicted protein</fullName>
    </submittedName>
</protein>
<dbReference type="VEuPathDB" id="FungiDB:LEMA_uP107250.1"/>
<accession>E4ZZ25</accession>
<gene>
    <name evidence="1" type="ORF">LEMA_uP107250.1</name>
</gene>
<dbReference type="InParanoid" id="E4ZZ25"/>